<name>A0ABQ9ZXQ4_9CRUS</name>
<dbReference type="EMBL" id="JAOYFB010000013">
    <property type="protein sequence ID" value="KAK4017683.1"/>
    <property type="molecule type" value="Genomic_DNA"/>
</dbReference>
<gene>
    <name evidence="1" type="ORF">OUZ56_033380</name>
    <name evidence="2" type="ORF">OUZ56_033399</name>
</gene>
<protein>
    <submittedName>
        <fullName evidence="1">Uncharacterized protein</fullName>
    </submittedName>
</protein>
<reference evidence="1 3" key="1">
    <citation type="journal article" date="2023" name="Nucleic Acids Res.">
        <title>The hologenome of Daphnia magna reveals possible DNA methylation and microbiome-mediated evolution of the host genome.</title>
        <authorList>
            <person name="Chaturvedi A."/>
            <person name="Li X."/>
            <person name="Dhandapani V."/>
            <person name="Marshall H."/>
            <person name="Kissane S."/>
            <person name="Cuenca-Cambronero M."/>
            <person name="Asole G."/>
            <person name="Calvet F."/>
            <person name="Ruiz-Romero M."/>
            <person name="Marangio P."/>
            <person name="Guigo R."/>
            <person name="Rago D."/>
            <person name="Mirbahai L."/>
            <person name="Eastwood N."/>
            <person name="Colbourne J.K."/>
            <person name="Zhou J."/>
            <person name="Mallon E."/>
            <person name="Orsini L."/>
        </authorList>
    </citation>
    <scope>NUCLEOTIDE SEQUENCE [LARGE SCALE GENOMIC DNA]</scope>
    <source>
        <strain evidence="1">LRV0_1</strain>
    </source>
</reference>
<proteinExistence type="predicted"/>
<comment type="caution">
    <text evidence="1">The sequence shown here is derived from an EMBL/GenBank/DDBJ whole genome shotgun (WGS) entry which is preliminary data.</text>
</comment>
<sequence length="100" mass="11105">MPRLSTKEQVCANSSKSMAVTPYLEQTLLYDYCSFPSVTCFDFPILTSTRSVTIISFCCRGVSSMSSLLAEQKALLSTEAIILHRRGMFTHLLVGTDPLF</sequence>
<evidence type="ECO:0000313" key="2">
    <source>
        <dbReference type="EMBL" id="KAK4017701.1"/>
    </source>
</evidence>
<keyword evidence="3" id="KW-1185">Reference proteome</keyword>
<accession>A0ABQ9ZXQ4</accession>
<organism evidence="1 3">
    <name type="scientific">Daphnia magna</name>
    <dbReference type="NCBI Taxonomy" id="35525"/>
    <lineage>
        <taxon>Eukaryota</taxon>
        <taxon>Metazoa</taxon>
        <taxon>Ecdysozoa</taxon>
        <taxon>Arthropoda</taxon>
        <taxon>Crustacea</taxon>
        <taxon>Branchiopoda</taxon>
        <taxon>Diplostraca</taxon>
        <taxon>Cladocera</taxon>
        <taxon>Anomopoda</taxon>
        <taxon>Daphniidae</taxon>
        <taxon>Daphnia</taxon>
    </lineage>
</organism>
<dbReference type="EMBL" id="JAOYFB010000013">
    <property type="protein sequence ID" value="KAK4017701.1"/>
    <property type="molecule type" value="Genomic_DNA"/>
</dbReference>
<evidence type="ECO:0000313" key="1">
    <source>
        <dbReference type="EMBL" id="KAK4017683.1"/>
    </source>
</evidence>
<evidence type="ECO:0000313" key="3">
    <source>
        <dbReference type="Proteomes" id="UP001234178"/>
    </source>
</evidence>
<dbReference type="Proteomes" id="UP001234178">
    <property type="component" value="Unassembled WGS sequence"/>
</dbReference>